<keyword evidence="3" id="KW-1185">Reference proteome</keyword>
<name>A0ABD1ZEN8_9MARC</name>
<feature type="region of interest" description="Disordered" evidence="1">
    <location>
        <begin position="1"/>
        <end position="21"/>
    </location>
</feature>
<sequence>MQDESTAGSTFMAGRGAAAEQRPTPCLVNTKVPDCPAPIAHPRAGFPLPLGGIPGPAIPRRFACSNSPPPLHPTEGKRKPRSGWYPALHIRSGTLTEGQTGQSPPPARSLRVRATLATWTGPREGTPSLPDLGSAAIVTPSPLRTGIPYSSHVGEPRIYLEWDYPVWVRRQATMAAYAVTSRDLGP</sequence>
<organism evidence="2 3">
    <name type="scientific">Riccia fluitans</name>
    <dbReference type="NCBI Taxonomy" id="41844"/>
    <lineage>
        <taxon>Eukaryota</taxon>
        <taxon>Viridiplantae</taxon>
        <taxon>Streptophyta</taxon>
        <taxon>Embryophyta</taxon>
        <taxon>Marchantiophyta</taxon>
        <taxon>Marchantiopsida</taxon>
        <taxon>Marchantiidae</taxon>
        <taxon>Marchantiales</taxon>
        <taxon>Ricciaceae</taxon>
        <taxon>Riccia</taxon>
    </lineage>
</organism>
<dbReference type="AlphaFoldDB" id="A0ABD1ZEN8"/>
<gene>
    <name evidence="2" type="ORF">R1flu_012409</name>
</gene>
<dbReference type="Proteomes" id="UP001605036">
    <property type="component" value="Unassembled WGS sequence"/>
</dbReference>
<proteinExistence type="predicted"/>
<dbReference type="EMBL" id="JBHFFA010000002">
    <property type="protein sequence ID" value="KAL2644822.1"/>
    <property type="molecule type" value="Genomic_DNA"/>
</dbReference>
<accession>A0ABD1ZEN8</accession>
<feature type="region of interest" description="Disordered" evidence="1">
    <location>
        <begin position="64"/>
        <end position="108"/>
    </location>
</feature>
<evidence type="ECO:0000313" key="2">
    <source>
        <dbReference type="EMBL" id="KAL2644822.1"/>
    </source>
</evidence>
<feature type="compositionally biased region" description="Polar residues" evidence="1">
    <location>
        <begin position="93"/>
        <end position="102"/>
    </location>
</feature>
<protein>
    <submittedName>
        <fullName evidence="2">Uncharacterized protein</fullName>
    </submittedName>
</protein>
<evidence type="ECO:0000256" key="1">
    <source>
        <dbReference type="SAM" id="MobiDB-lite"/>
    </source>
</evidence>
<comment type="caution">
    <text evidence="2">The sequence shown here is derived from an EMBL/GenBank/DDBJ whole genome shotgun (WGS) entry which is preliminary data.</text>
</comment>
<evidence type="ECO:0000313" key="3">
    <source>
        <dbReference type="Proteomes" id="UP001605036"/>
    </source>
</evidence>
<reference evidence="2 3" key="1">
    <citation type="submission" date="2024-09" db="EMBL/GenBank/DDBJ databases">
        <title>Chromosome-scale assembly of Riccia fluitans.</title>
        <authorList>
            <person name="Paukszto L."/>
            <person name="Sawicki J."/>
            <person name="Karawczyk K."/>
            <person name="Piernik-Szablinska J."/>
            <person name="Szczecinska M."/>
            <person name="Mazdziarz M."/>
        </authorList>
    </citation>
    <scope>NUCLEOTIDE SEQUENCE [LARGE SCALE GENOMIC DNA]</scope>
    <source>
        <strain evidence="2">Rf_01</strain>
        <tissue evidence="2">Aerial parts of the thallus</tissue>
    </source>
</reference>